<dbReference type="EMBL" id="LBXZ01000004">
    <property type="protein sequence ID" value="KKR40823.1"/>
    <property type="molecule type" value="Genomic_DNA"/>
</dbReference>
<evidence type="ECO:0000256" key="1">
    <source>
        <dbReference type="SAM" id="Phobius"/>
    </source>
</evidence>
<keyword evidence="1" id="KW-0472">Membrane</keyword>
<evidence type="ECO:0000313" key="3">
    <source>
        <dbReference type="Proteomes" id="UP000034072"/>
    </source>
</evidence>
<feature type="transmembrane region" description="Helical" evidence="1">
    <location>
        <begin position="20"/>
        <end position="37"/>
    </location>
</feature>
<name>A0A0G0QL19_9BACT</name>
<accession>A0A0G0QL19</accession>
<dbReference type="AlphaFoldDB" id="A0A0G0QL19"/>
<dbReference type="Proteomes" id="UP000034072">
    <property type="component" value="Unassembled WGS sequence"/>
</dbReference>
<evidence type="ECO:0000313" key="2">
    <source>
        <dbReference type="EMBL" id="KKR40823.1"/>
    </source>
</evidence>
<keyword evidence="1" id="KW-1133">Transmembrane helix</keyword>
<keyword evidence="1" id="KW-0812">Transmembrane</keyword>
<protein>
    <submittedName>
        <fullName evidence="2">Uncharacterized protein</fullName>
    </submittedName>
</protein>
<comment type="caution">
    <text evidence="2">The sequence shown here is derived from an EMBL/GenBank/DDBJ whole genome shotgun (WGS) entry which is preliminary data.</text>
</comment>
<sequence>MNTGGGGRDMNVSVDQVYRAARASAGFALATGAFLWANVPWMAATMALLSIMTSLIAAATIVGAAIKDGK</sequence>
<organism evidence="2 3">
    <name type="scientific">Candidatus Yanofskybacteria bacterium GW2011_GWE2_40_11</name>
    <dbReference type="NCBI Taxonomy" id="1619033"/>
    <lineage>
        <taxon>Bacteria</taxon>
        <taxon>Candidatus Yanofskyibacteriota</taxon>
    </lineage>
</organism>
<proteinExistence type="predicted"/>
<reference evidence="2 3" key="1">
    <citation type="journal article" date="2015" name="Nature">
        <title>rRNA introns, odd ribosomes, and small enigmatic genomes across a large radiation of phyla.</title>
        <authorList>
            <person name="Brown C.T."/>
            <person name="Hug L.A."/>
            <person name="Thomas B.C."/>
            <person name="Sharon I."/>
            <person name="Castelle C.J."/>
            <person name="Singh A."/>
            <person name="Wilkins M.J."/>
            <person name="Williams K.H."/>
            <person name="Banfield J.F."/>
        </authorList>
    </citation>
    <scope>NUCLEOTIDE SEQUENCE [LARGE SCALE GENOMIC DNA]</scope>
</reference>
<gene>
    <name evidence="2" type="ORF">UT75_C0004G0034</name>
</gene>
<feature type="transmembrane region" description="Helical" evidence="1">
    <location>
        <begin position="43"/>
        <end position="66"/>
    </location>
</feature>